<dbReference type="RefSeq" id="WP_157396597.1">
    <property type="nucleotide sequence ID" value="NZ_WSEL01000003.1"/>
</dbReference>
<comment type="similarity">
    <text evidence="1">Belongs to the LysR transcriptional regulatory family.</text>
</comment>
<comment type="caution">
    <text evidence="6">The sequence shown here is derived from an EMBL/GenBank/DDBJ whole genome shotgun (WGS) entry which is preliminary data.</text>
</comment>
<dbReference type="InterPro" id="IPR037402">
    <property type="entry name" value="YidZ_PBP2"/>
</dbReference>
<keyword evidence="7" id="KW-1185">Reference proteome</keyword>
<dbReference type="PANTHER" id="PTHR30118:SF15">
    <property type="entry name" value="TRANSCRIPTIONAL REGULATORY PROTEIN"/>
    <property type="match status" value="1"/>
</dbReference>
<keyword evidence="4" id="KW-0804">Transcription</keyword>
<evidence type="ECO:0000313" key="7">
    <source>
        <dbReference type="Proteomes" id="UP000469385"/>
    </source>
</evidence>
<keyword evidence="2" id="KW-0805">Transcription regulation</keyword>
<dbReference type="Gene3D" id="1.10.10.10">
    <property type="entry name" value="Winged helix-like DNA-binding domain superfamily/Winged helix DNA-binding domain"/>
    <property type="match status" value="1"/>
</dbReference>
<dbReference type="GO" id="GO:0003700">
    <property type="term" value="F:DNA-binding transcription factor activity"/>
    <property type="evidence" value="ECO:0007669"/>
    <property type="project" value="InterPro"/>
</dbReference>
<reference evidence="6 7" key="1">
    <citation type="submission" date="2019-12" db="EMBL/GenBank/DDBJ databases">
        <authorList>
            <person name="Huq M.A."/>
        </authorList>
    </citation>
    <scope>NUCLEOTIDE SEQUENCE [LARGE SCALE GENOMIC DNA]</scope>
    <source>
        <strain evidence="6 7">MAH-25</strain>
    </source>
</reference>
<dbReference type="PROSITE" id="PS50931">
    <property type="entry name" value="HTH_LYSR"/>
    <property type="match status" value="1"/>
</dbReference>
<dbReference type="Pfam" id="PF00126">
    <property type="entry name" value="HTH_1"/>
    <property type="match status" value="1"/>
</dbReference>
<dbReference type="GO" id="GO:0003677">
    <property type="term" value="F:DNA binding"/>
    <property type="evidence" value="ECO:0007669"/>
    <property type="project" value="UniProtKB-KW"/>
</dbReference>
<evidence type="ECO:0000256" key="4">
    <source>
        <dbReference type="ARBA" id="ARBA00023163"/>
    </source>
</evidence>
<dbReference type="Proteomes" id="UP000469385">
    <property type="component" value="Unassembled WGS sequence"/>
</dbReference>
<sequence>MDNIDIRLLRAFLVLMAEKNVSTAAEHLGISQPAASHALARLRVLFDDPLLLRSRAGMVPSTRAPDFEQGVRELLATYDGLLGLARPFDPAESTQSFVVSAPEYAERLLLPGLARRARQEAPHVRIEVQTPDRDRALELLETGRLDLRVAWLPRPPQSLRSMQLFQDRIVCIAAADHPTVRGSISLEQFLSLPHARPLGTGRTTTGRMIDEAVEQLGRQLNLAFLVQNFLTIPLMMVGTDLIATVPLRLATVLKKQHPLQILEPPLRLPRIRYAAYWHERSQKDPGHRWLRGLLLESARSLEPYTAKG</sequence>
<evidence type="ECO:0000256" key="1">
    <source>
        <dbReference type="ARBA" id="ARBA00009437"/>
    </source>
</evidence>
<organism evidence="6 7">
    <name type="scientific">Ramlibacter pinisoli</name>
    <dbReference type="NCBI Taxonomy" id="2682844"/>
    <lineage>
        <taxon>Bacteria</taxon>
        <taxon>Pseudomonadati</taxon>
        <taxon>Pseudomonadota</taxon>
        <taxon>Betaproteobacteria</taxon>
        <taxon>Burkholderiales</taxon>
        <taxon>Comamonadaceae</taxon>
        <taxon>Ramlibacter</taxon>
    </lineage>
</organism>
<evidence type="ECO:0000259" key="5">
    <source>
        <dbReference type="PROSITE" id="PS50931"/>
    </source>
</evidence>
<dbReference type="SUPFAM" id="SSF53850">
    <property type="entry name" value="Periplasmic binding protein-like II"/>
    <property type="match status" value="1"/>
</dbReference>
<dbReference type="CDD" id="cd08417">
    <property type="entry name" value="PBP2_Nitroaromatics_like"/>
    <property type="match status" value="1"/>
</dbReference>
<dbReference type="SUPFAM" id="SSF46785">
    <property type="entry name" value="Winged helix' DNA-binding domain"/>
    <property type="match status" value="1"/>
</dbReference>
<dbReference type="Gene3D" id="3.40.190.10">
    <property type="entry name" value="Periplasmic binding protein-like II"/>
    <property type="match status" value="2"/>
</dbReference>
<dbReference type="Pfam" id="PF03466">
    <property type="entry name" value="LysR_substrate"/>
    <property type="match status" value="1"/>
</dbReference>
<dbReference type="InterPro" id="IPR005119">
    <property type="entry name" value="LysR_subst-bd"/>
</dbReference>
<dbReference type="InterPro" id="IPR000847">
    <property type="entry name" value="LysR_HTH_N"/>
</dbReference>
<dbReference type="EMBL" id="WSEL01000003">
    <property type="protein sequence ID" value="MVQ28496.1"/>
    <property type="molecule type" value="Genomic_DNA"/>
</dbReference>
<dbReference type="InterPro" id="IPR050389">
    <property type="entry name" value="LysR-type_TF"/>
</dbReference>
<feature type="domain" description="HTH lysR-type" evidence="5">
    <location>
        <begin position="4"/>
        <end position="61"/>
    </location>
</feature>
<name>A0A6N8IQS8_9BURK</name>
<evidence type="ECO:0000256" key="2">
    <source>
        <dbReference type="ARBA" id="ARBA00023015"/>
    </source>
</evidence>
<accession>A0A6N8IQS8</accession>
<evidence type="ECO:0000256" key="3">
    <source>
        <dbReference type="ARBA" id="ARBA00023125"/>
    </source>
</evidence>
<dbReference type="InterPro" id="IPR036390">
    <property type="entry name" value="WH_DNA-bd_sf"/>
</dbReference>
<dbReference type="PANTHER" id="PTHR30118">
    <property type="entry name" value="HTH-TYPE TRANSCRIPTIONAL REGULATOR LEUO-RELATED"/>
    <property type="match status" value="1"/>
</dbReference>
<gene>
    <name evidence="6" type="ORF">GON04_03495</name>
</gene>
<dbReference type="AlphaFoldDB" id="A0A6N8IQS8"/>
<evidence type="ECO:0000313" key="6">
    <source>
        <dbReference type="EMBL" id="MVQ28496.1"/>
    </source>
</evidence>
<dbReference type="InterPro" id="IPR036388">
    <property type="entry name" value="WH-like_DNA-bd_sf"/>
</dbReference>
<protein>
    <submittedName>
        <fullName evidence="6">LysR family transcriptional regulator</fullName>
    </submittedName>
</protein>
<proteinExistence type="inferred from homology"/>
<keyword evidence="3" id="KW-0238">DNA-binding</keyword>